<reference evidence="2 3" key="1">
    <citation type="journal article" date="2021" name="Plant Biotechnol. J.">
        <title>Multi-omics assisted identification of the key and species-specific regulatory components of drought-tolerant mechanisms in Gossypium stocksii.</title>
        <authorList>
            <person name="Yu D."/>
            <person name="Ke L."/>
            <person name="Zhang D."/>
            <person name="Wu Y."/>
            <person name="Sun Y."/>
            <person name="Mei J."/>
            <person name="Sun J."/>
            <person name="Sun Y."/>
        </authorList>
    </citation>
    <scope>NUCLEOTIDE SEQUENCE [LARGE SCALE GENOMIC DNA]</scope>
    <source>
        <strain evidence="3">cv. E1</strain>
        <tissue evidence="2">Leaf</tissue>
    </source>
</reference>
<dbReference type="AlphaFoldDB" id="A0A9D3ZXV9"/>
<organism evidence="2 3">
    <name type="scientific">Gossypium stocksii</name>
    <dbReference type="NCBI Taxonomy" id="47602"/>
    <lineage>
        <taxon>Eukaryota</taxon>
        <taxon>Viridiplantae</taxon>
        <taxon>Streptophyta</taxon>
        <taxon>Embryophyta</taxon>
        <taxon>Tracheophyta</taxon>
        <taxon>Spermatophyta</taxon>
        <taxon>Magnoliopsida</taxon>
        <taxon>eudicotyledons</taxon>
        <taxon>Gunneridae</taxon>
        <taxon>Pentapetalae</taxon>
        <taxon>rosids</taxon>
        <taxon>malvids</taxon>
        <taxon>Malvales</taxon>
        <taxon>Malvaceae</taxon>
        <taxon>Malvoideae</taxon>
        <taxon>Gossypium</taxon>
    </lineage>
</organism>
<dbReference type="OrthoDB" id="998368at2759"/>
<keyword evidence="3" id="KW-1185">Reference proteome</keyword>
<evidence type="ECO:0000256" key="1">
    <source>
        <dbReference type="SAM" id="Coils"/>
    </source>
</evidence>
<evidence type="ECO:0000313" key="2">
    <source>
        <dbReference type="EMBL" id="KAH1072663.1"/>
    </source>
</evidence>
<keyword evidence="1" id="KW-0175">Coiled coil</keyword>
<feature type="coiled-coil region" evidence="1">
    <location>
        <begin position="30"/>
        <end position="57"/>
    </location>
</feature>
<comment type="caution">
    <text evidence="2">The sequence shown here is derived from an EMBL/GenBank/DDBJ whole genome shotgun (WGS) entry which is preliminary data.</text>
</comment>
<dbReference type="EMBL" id="JAIQCV010000008">
    <property type="protein sequence ID" value="KAH1072663.1"/>
    <property type="molecule type" value="Genomic_DNA"/>
</dbReference>
<sequence length="98" mass="11664">MDMLQTLLNTIVGKLMKKNETLKVGMIVIKEENEVVVMTLNTKIEELKRELIVYRIKDDDAKVNTASMYFTDVAFLWWRHRFSYEKRGGTEIVTWEEF</sequence>
<name>A0A9D3ZXV9_9ROSI</name>
<proteinExistence type="predicted"/>
<evidence type="ECO:0000313" key="3">
    <source>
        <dbReference type="Proteomes" id="UP000828251"/>
    </source>
</evidence>
<dbReference type="Proteomes" id="UP000828251">
    <property type="component" value="Unassembled WGS sequence"/>
</dbReference>
<gene>
    <name evidence="2" type="ORF">J1N35_024991</name>
</gene>
<accession>A0A9D3ZXV9</accession>
<protein>
    <submittedName>
        <fullName evidence="2">Uncharacterized protein</fullName>
    </submittedName>
</protein>